<dbReference type="HOGENOM" id="CLU_027719_0_1_1"/>
<dbReference type="InParanoid" id="H3GB04"/>
<evidence type="ECO:0000313" key="5">
    <source>
        <dbReference type="Proteomes" id="UP000005238"/>
    </source>
</evidence>
<accession>H3GB04</accession>
<feature type="signal peptide" evidence="2">
    <location>
        <begin position="1"/>
        <end position="26"/>
    </location>
</feature>
<proteinExistence type="predicted"/>
<dbReference type="Proteomes" id="UP000005238">
    <property type="component" value="Unassembled WGS sequence"/>
</dbReference>
<evidence type="ECO:0000259" key="3">
    <source>
        <dbReference type="Pfam" id="PF00775"/>
    </source>
</evidence>
<dbReference type="InterPro" id="IPR015889">
    <property type="entry name" value="Intradiol_dOase_core"/>
</dbReference>
<keyword evidence="5" id="KW-1185">Reference proteome</keyword>
<feature type="compositionally biased region" description="Gly residues" evidence="1">
    <location>
        <begin position="357"/>
        <end position="385"/>
    </location>
</feature>
<dbReference type="InterPro" id="IPR000627">
    <property type="entry name" value="Intradiol_dOase_C"/>
</dbReference>
<dbReference type="EMBL" id="DS566453">
    <property type="status" value="NOT_ANNOTATED_CDS"/>
    <property type="molecule type" value="Genomic_DNA"/>
</dbReference>
<feature type="domain" description="Intradiol ring-cleavage dioxygenases" evidence="3">
    <location>
        <begin position="134"/>
        <end position="234"/>
    </location>
</feature>
<evidence type="ECO:0000313" key="4">
    <source>
        <dbReference type="EnsemblProtists" id="Phyra72402"/>
    </source>
</evidence>
<dbReference type="PANTHER" id="PTHR34315:SF1">
    <property type="entry name" value="INTRADIOL RING-CLEAVAGE DIOXYGENASES DOMAIN-CONTAINING PROTEIN-RELATED"/>
    <property type="match status" value="1"/>
</dbReference>
<evidence type="ECO:0000256" key="1">
    <source>
        <dbReference type="SAM" id="MobiDB-lite"/>
    </source>
</evidence>
<dbReference type="GO" id="GO:0008199">
    <property type="term" value="F:ferric iron binding"/>
    <property type="evidence" value="ECO:0007669"/>
    <property type="project" value="InterPro"/>
</dbReference>
<protein>
    <recommendedName>
        <fullName evidence="3">Intradiol ring-cleavage dioxygenases domain-containing protein</fullName>
    </recommendedName>
</protein>
<dbReference type="GO" id="GO:0016702">
    <property type="term" value="F:oxidoreductase activity, acting on single donors with incorporation of molecular oxygen, incorporation of two atoms of oxygen"/>
    <property type="evidence" value="ECO:0007669"/>
    <property type="project" value="InterPro"/>
</dbReference>
<feature type="chain" id="PRO_5003586867" description="Intradiol ring-cleavage dioxygenases domain-containing protein" evidence="2">
    <location>
        <begin position="27"/>
        <end position="397"/>
    </location>
</feature>
<dbReference type="AlphaFoldDB" id="H3GB04"/>
<reference evidence="5" key="1">
    <citation type="journal article" date="2006" name="Science">
        <title>Phytophthora genome sequences uncover evolutionary origins and mechanisms of pathogenesis.</title>
        <authorList>
            <person name="Tyler B.M."/>
            <person name="Tripathy S."/>
            <person name="Zhang X."/>
            <person name="Dehal P."/>
            <person name="Jiang R.H."/>
            <person name="Aerts A."/>
            <person name="Arredondo F.D."/>
            <person name="Baxter L."/>
            <person name="Bensasson D."/>
            <person name="Beynon J.L."/>
            <person name="Chapman J."/>
            <person name="Damasceno C.M."/>
            <person name="Dorrance A.E."/>
            <person name="Dou D."/>
            <person name="Dickerman A.W."/>
            <person name="Dubchak I.L."/>
            <person name="Garbelotto M."/>
            <person name="Gijzen M."/>
            <person name="Gordon S.G."/>
            <person name="Govers F."/>
            <person name="Grunwald N.J."/>
            <person name="Huang W."/>
            <person name="Ivors K.L."/>
            <person name="Jones R.W."/>
            <person name="Kamoun S."/>
            <person name="Krampis K."/>
            <person name="Lamour K.H."/>
            <person name="Lee M.K."/>
            <person name="McDonald W.H."/>
            <person name="Medina M."/>
            <person name="Meijer H.J."/>
            <person name="Nordberg E.K."/>
            <person name="Maclean D.J."/>
            <person name="Ospina-Giraldo M.D."/>
            <person name="Morris P.F."/>
            <person name="Phuntumart V."/>
            <person name="Putnam N.H."/>
            <person name="Rash S."/>
            <person name="Rose J.K."/>
            <person name="Sakihama Y."/>
            <person name="Salamov A.A."/>
            <person name="Savidor A."/>
            <person name="Scheuring C.F."/>
            <person name="Smith B.M."/>
            <person name="Sobral B.W."/>
            <person name="Terry A."/>
            <person name="Torto-Alalibo T.A."/>
            <person name="Win J."/>
            <person name="Xu Z."/>
            <person name="Zhang H."/>
            <person name="Grigoriev I.V."/>
            <person name="Rokhsar D.S."/>
            <person name="Boore J.L."/>
        </authorList>
    </citation>
    <scope>NUCLEOTIDE SEQUENCE [LARGE SCALE GENOMIC DNA]</scope>
    <source>
        <strain evidence="5">Pr102</strain>
    </source>
</reference>
<dbReference type="OMA" id="HESNRTD"/>
<feature type="region of interest" description="Disordered" evidence="1">
    <location>
        <begin position="354"/>
        <end position="397"/>
    </location>
</feature>
<dbReference type="CDD" id="cd03457">
    <property type="entry name" value="intradiol_dioxygenase_like"/>
    <property type="match status" value="1"/>
</dbReference>
<dbReference type="PANTHER" id="PTHR34315">
    <property type="match status" value="1"/>
</dbReference>
<evidence type="ECO:0000256" key="2">
    <source>
        <dbReference type="SAM" id="SignalP"/>
    </source>
</evidence>
<sequence length="397" mass="41805">MARISTTLLVATAAIVALASRDSVSAHGGQPAHARSPERLEQRRLFMAEGKRSLKDCANSEASRRLQQRAVARRAAKADSIRAERRQRRRLDVDTVVSTSHKSNLTGLTNETDASELFGDEVKCILEPEVTQGPYYVNGELVRSDVREDQEGVDLYAEVQIIDVNTCEPVEGLYVDFWHCNATGVYSGIVASGNGDSSDATNVDKTFLRGLTPTDEDGVASYTSIFPGHYTSRATHIHLIGTYNGTLLENNTYSGGYASHVGQLFFDQDLISEVEATAPYSTNTQELTTNADDSILSEEAAEDFDPFFEYVLLGDTVSDGVLAWISVGVDMTQAQTITAAGTLTADGGVMADSTGTTTGGGGGGGMGGGSDMAGGFGGSVGGPESGNGSVSLGRLGA</sequence>
<dbReference type="EnsemblProtists" id="Phyra72402">
    <property type="protein sequence ID" value="Phyra72402"/>
    <property type="gene ID" value="Phyra72402"/>
</dbReference>
<dbReference type="eggNOG" id="ENOG502QPRK">
    <property type="taxonomic scope" value="Eukaryota"/>
</dbReference>
<dbReference type="Gene3D" id="2.60.130.10">
    <property type="entry name" value="Aromatic compound dioxygenase"/>
    <property type="match status" value="1"/>
</dbReference>
<reference evidence="4" key="2">
    <citation type="submission" date="2015-06" db="UniProtKB">
        <authorList>
            <consortium name="EnsemblProtists"/>
        </authorList>
    </citation>
    <scope>IDENTIFICATION</scope>
    <source>
        <strain evidence="4">Pr102</strain>
    </source>
</reference>
<organism evidence="4 5">
    <name type="scientific">Phytophthora ramorum</name>
    <name type="common">Sudden oak death agent</name>
    <dbReference type="NCBI Taxonomy" id="164328"/>
    <lineage>
        <taxon>Eukaryota</taxon>
        <taxon>Sar</taxon>
        <taxon>Stramenopiles</taxon>
        <taxon>Oomycota</taxon>
        <taxon>Peronosporomycetes</taxon>
        <taxon>Peronosporales</taxon>
        <taxon>Peronosporaceae</taxon>
        <taxon>Phytophthora</taxon>
    </lineage>
</organism>
<dbReference type="SUPFAM" id="SSF49482">
    <property type="entry name" value="Aromatic compound dioxygenase"/>
    <property type="match status" value="1"/>
</dbReference>
<dbReference type="Pfam" id="PF00775">
    <property type="entry name" value="Dioxygenase_C"/>
    <property type="match status" value="1"/>
</dbReference>
<name>H3GB04_PHYRM</name>
<keyword evidence="2" id="KW-0732">Signal</keyword>